<evidence type="ECO:0000313" key="4">
    <source>
        <dbReference type="Proteomes" id="UP000077115"/>
    </source>
</evidence>
<reference evidence="3 4" key="1">
    <citation type="submission" date="2006-10" db="EMBL/GenBank/DDBJ databases">
        <title>The Genome Sequence of Batrachochytrium dendrobatidis JEL423.</title>
        <authorList>
            <consortium name="The Broad Institute Genome Sequencing Platform"/>
            <person name="Birren B."/>
            <person name="Lander E."/>
            <person name="Galagan J."/>
            <person name="Cuomo C."/>
            <person name="Devon K."/>
            <person name="Jaffe D."/>
            <person name="Butler J."/>
            <person name="Alvarez P."/>
            <person name="Gnerre S."/>
            <person name="Grabherr M."/>
            <person name="Kleber M."/>
            <person name="Mauceli E."/>
            <person name="Brockman W."/>
            <person name="Young S."/>
            <person name="LaButti K."/>
            <person name="Sykes S."/>
            <person name="DeCaprio D."/>
            <person name="Crawford M."/>
            <person name="Koehrsen M."/>
            <person name="Engels R."/>
            <person name="Montgomery P."/>
            <person name="Pearson M."/>
            <person name="Howarth C."/>
            <person name="Larson L."/>
            <person name="White J."/>
            <person name="O'Leary S."/>
            <person name="Kodira C."/>
            <person name="Zeng Q."/>
            <person name="Yandava C."/>
            <person name="Alvarado L."/>
            <person name="Longcore J."/>
            <person name="James T."/>
        </authorList>
    </citation>
    <scope>NUCLEOTIDE SEQUENCE [LARGE SCALE GENOMIC DNA]</scope>
    <source>
        <strain evidence="3 4">JEL423</strain>
    </source>
</reference>
<name>A0A177WWV4_BATDL</name>
<dbReference type="Proteomes" id="UP000077115">
    <property type="component" value="Unassembled WGS sequence"/>
</dbReference>
<keyword evidence="2" id="KW-0732">Signal</keyword>
<feature type="chain" id="PRO_5008077960" evidence="2">
    <location>
        <begin position="20"/>
        <end position="421"/>
    </location>
</feature>
<evidence type="ECO:0000256" key="2">
    <source>
        <dbReference type="SAM" id="SignalP"/>
    </source>
</evidence>
<proteinExistence type="predicted"/>
<organism evidence="3 4">
    <name type="scientific">Batrachochytrium dendrobatidis (strain JEL423)</name>
    <dbReference type="NCBI Taxonomy" id="403673"/>
    <lineage>
        <taxon>Eukaryota</taxon>
        <taxon>Fungi</taxon>
        <taxon>Fungi incertae sedis</taxon>
        <taxon>Chytridiomycota</taxon>
        <taxon>Chytridiomycota incertae sedis</taxon>
        <taxon>Chytridiomycetes</taxon>
        <taxon>Rhizophydiales</taxon>
        <taxon>Rhizophydiales incertae sedis</taxon>
        <taxon>Batrachochytrium</taxon>
    </lineage>
</organism>
<evidence type="ECO:0000256" key="1">
    <source>
        <dbReference type="SAM" id="MobiDB-lite"/>
    </source>
</evidence>
<dbReference type="VEuPathDB" id="FungiDB:BDEG_27623"/>
<sequence>MIILSFLVAFLTTVSTTEAVCSIRVPADPLSARGLATPYIVTGCNQLDAKETSFVQGAIYDPATNTISIYNPLMITKGTIPAIKPVVPKLPKGAIVGLWFGSNADTIHLTGSGFNRGRCVNGLGRSDFGQFAACNGDAFFRAARKVKLPDLGTATNGLPCPTVRDFSIVDQDQSDNVATSYIIASTGRLAQNTAENRRKFGVDIVENMSDNGLLIKTLSALGCKPFTAPDLADPGSRITALPLNELMANKLQKAPVALVPIDDPMTLVNGKPNVRKTTLYRRQVNQPPASLRNDNSVSYCKNILKIAPDRLAKDKQLTIKASSPDPEVGNSLFTFLAARLDKTFGPEGLDCSKLLNLNSPVVLTKDAKGVATAARFVRATRKRPERVPRKRHPRPRVPRRRRRNRVALLTKDSNLCIDASI</sequence>
<dbReference type="AlphaFoldDB" id="A0A177WWV4"/>
<feature type="signal peptide" evidence="2">
    <location>
        <begin position="1"/>
        <end position="19"/>
    </location>
</feature>
<dbReference type="EMBL" id="DS022312">
    <property type="protein sequence ID" value="OAJ44392.1"/>
    <property type="molecule type" value="Genomic_DNA"/>
</dbReference>
<dbReference type="STRING" id="403673.A0A177WWV4"/>
<accession>A0A177WWV4</accession>
<reference evidence="3 4" key="2">
    <citation type="submission" date="2016-05" db="EMBL/GenBank/DDBJ databases">
        <title>Lineage-specific infection strategies underlie the spectrum of fungal disease in amphibians.</title>
        <authorList>
            <person name="Cuomo C.A."/>
            <person name="Farrer R.A."/>
            <person name="James T."/>
            <person name="Longcore J."/>
            <person name="Birren B."/>
        </authorList>
    </citation>
    <scope>NUCLEOTIDE SEQUENCE [LARGE SCALE GENOMIC DNA]</scope>
    <source>
        <strain evidence="3 4">JEL423</strain>
    </source>
</reference>
<evidence type="ECO:0000313" key="3">
    <source>
        <dbReference type="EMBL" id="OAJ44392.1"/>
    </source>
</evidence>
<protein>
    <submittedName>
        <fullName evidence="3">Uncharacterized protein</fullName>
    </submittedName>
</protein>
<gene>
    <name evidence="3" type="ORF">BDEG_27623</name>
</gene>
<dbReference type="OrthoDB" id="2399191at2759"/>
<feature type="region of interest" description="Disordered" evidence="1">
    <location>
        <begin position="381"/>
        <end position="402"/>
    </location>
</feature>